<evidence type="ECO:0000313" key="3">
    <source>
        <dbReference type="RefSeq" id="XP_024944799.1"/>
    </source>
</evidence>
<keyword evidence="2" id="KW-1185">Reference proteome</keyword>
<protein>
    <submittedName>
        <fullName evidence="3">Uncharacterized protein LOC107271757 isoform X1</fullName>
    </submittedName>
</protein>
<proteinExistence type="predicted"/>
<gene>
    <name evidence="3" type="primary">LOC107271757</name>
</gene>
<evidence type="ECO:0000313" key="2">
    <source>
        <dbReference type="Proteomes" id="UP000694920"/>
    </source>
</evidence>
<organism evidence="2 3">
    <name type="scientific">Cephus cinctus</name>
    <name type="common">Wheat stem sawfly</name>
    <dbReference type="NCBI Taxonomy" id="211228"/>
    <lineage>
        <taxon>Eukaryota</taxon>
        <taxon>Metazoa</taxon>
        <taxon>Ecdysozoa</taxon>
        <taxon>Arthropoda</taxon>
        <taxon>Hexapoda</taxon>
        <taxon>Insecta</taxon>
        <taxon>Pterygota</taxon>
        <taxon>Neoptera</taxon>
        <taxon>Endopterygota</taxon>
        <taxon>Hymenoptera</taxon>
        <taxon>Cephoidea</taxon>
        <taxon>Cephidae</taxon>
        <taxon>Cephus</taxon>
    </lineage>
</organism>
<accession>A0AAJ7RPM3</accession>
<sequence length="232" mass="26760">MKLIFYIFTLLYLYVSNSRASSIDVTQGDEYLRKIVEDVWNQLVENDFSNLPVGDYDLAYKLCVIIFSTTTWGHELVGHAYYEDGFVMDIESLEVDNRGTSTIISKSEVTLYSTVQFRNLEVFFDVRTEFTVGNKVGTVIIRPAVYIYNIRFTQDLATMNVASAIYSESNKQENYDWDFSPDDPLFARIKKHYISQASGTSIIRNAVSNWRPILEKMLTNAVKRTKFPDLIL</sequence>
<feature type="signal peptide" evidence="1">
    <location>
        <begin position="1"/>
        <end position="20"/>
    </location>
</feature>
<dbReference type="AlphaFoldDB" id="A0AAJ7RPM3"/>
<feature type="chain" id="PRO_5042512470" evidence="1">
    <location>
        <begin position="21"/>
        <end position="232"/>
    </location>
</feature>
<dbReference type="GeneID" id="107271757"/>
<dbReference type="RefSeq" id="XP_024944799.1">
    <property type="nucleotide sequence ID" value="XM_025089031.1"/>
</dbReference>
<evidence type="ECO:0000256" key="1">
    <source>
        <dbReference type="SAM" id="SignalP"/>
    </source>
</evidence>
<reference evidence="3" key="1">
    <citation type="submission" date="2025-08" db="UniProtKB">
        <authorList>
            <consortium name="RefSeq"/>
        </authorList>
    </citation>
    <scope>IDENTIFICATION</scope>
</reference>
<keyword evidence="1" id="KW-0732">Signal</keyword>
<name>A0AAJ7RPM3_CEPCN</name>
<dbReference type="Proteomes" id="UP000694920">
    <property type="component" value="Unplaced"/>
</dbReference>